<proteinExistence type="predicted"/>
<comment type="caution">
    <text evidence="1">The sequence shown here is derived from an EMBL/GenBank/DDBJ whole genome shotgun (WGS) entry which is preliminary data.</text>
</comment>
<keyword evidence="2" id="KW-1185">Reference proteome</keyword>
<sequence length="82" mass="9667">MYDYETATTAQKVVPDILKQTDLLLPPPRPDGEGWELIQVVKIELNELYLQFFWQRYIEVTAKNKGTKEVKLFPSNIKFNHQ</sequence>
<evidence type="ECO:0000313" key="2">
    <source>
        <dbReference type="Proteomes" id="UP000194841"/>
    </source>
</evidence>
<reference evidence="1 2" key="1">
    <citation type="submission" date="2017-02" db="EMBL/GenBank/DDBJ databases">
        <title>Pseudoalteromonas ulvae TC14 Genome.</title>
        <authorList>
            <person name="Molmeret M."/>
        </authorList>
    </citation>
    <scope>NUCLEOTIDE SEQUENCE [LARGE SCALE GENOMIC DNA]</scope>
    <source>
        <strain evidence="1">TC14</strain>
    </source>
</reference>
<evidence type="ECO:0000313" key="1">
    <source>
        <dbReference type="EMBL" id="OUL58206.1"/>
    </source>
</evidence>
<dbReference type="EMBL" id="MWPV01000002">
    <property type="protein sequence ID" value="OUL58206.1"/>
    <property type="molecule type" value="Genomic_DNA"/>
</dbReference>
<accession>A0A244CRV6</accession>
<organism evidence="1 2">
    <name type="scientific">Pseudoalteromonas ulvae</name>
    <dbReference type="NCBI Taxonomy" id="107327"/>
    <lineage>
        <taxon>Bacteria</taxon>
        <taxon>Pseudomonadati</taxon>
        <taxon>Pseudomonadota</taxon>
        <taxon>Gammaproteobacteria</taxon>
        <taxon>Alteromonadales</taxon>
        <taxon>Pseudoalteromonadaceae</taxon>
        <taxon>Pseudoalteromonas</taxon>
    </lineage>
</organism>
<dbReference type="Proteomes" id="UP000194841">
    <property type="component" value="Unassembled WGS sequence"/>
</dbReference>
<protein>
    <submittedName>
        <fullName evidence="1">Uncharacterized protein</fullName>
    </submittedName>
</protein>
<name>A0A244CRV6_PSEDV</name>
<gene>
    <name evidence="1" type="ORF">B1199_07580</name>
</gene>
<dbReference type="AlphaFoldDB" id="A0A244CRV6"/>